<keyword evidence="4" id="KW-0862">Zinc</keyword>
<dbReference type="CDD" id="cd03124">
    <property type="entry name" value="alpha_CA_prokaryotic_like"/>
    <property type="match status" value="1"/>
</dbReference>
<dbReference type="InterPro" id="IPR036398">
    <property type="entry name" value="CA_dom_sf"/>
</dbReference>
<gene>
    <name evidence="10" type="primary">cah</name>
    <name evidence="10" type="ORF">NCTC1934_06655</name>
</gene>
<evidence type="ECO:0000256" key="3">
    <source>
        <dbReference type="ARBA" id="ARBA00022723"/>
    </source>
</evidence>
<dbReference type="OrthoDB" id="5327615at2"/>
<dbReference type="InterPro" id="IPR023561">
    <property type="entry name" value="Carbonic_anhydrase_a-class"/>
</dbReference>
<dbReference type="STRING" id="1406858.GCA_000710895_06884"/>
<keyword evidence="3" id="KW-0479">Metal-binding</keyword>
<dbReference type="GO" id="GO:0008270">
    <property type="term" value="F:zinc ion binding"/>
    <property type="evidence" value="ECO:0007669"/>
    <property type="project" value="InterPro"/>
</dbReference>
<dbReference type="AlphaFoldDB" id="A0A379JMS1"/>
<dbReference type="InterPro" id="IPR001148">
    <property type="entry name" value="CA_dom"/>
</dbReference>
<dbReference type="PROSITE" id="PS51144">
    <property type="entry name" value="ALPHA_CA_2"/>
    <property type="match status" value="1"/>
</dbReference>
<evidence type="ECO:0000256" key="6">
    <source>
        <dbReference type="ARBA" id="ARBA00048348"/>
    </source>
</evidence>
<accession>A0A379JMS1</accession>
<comment type="similarity">
    <text evidence="1">Belongs to the alpha-carbonic anhydrase family.</text>
</comment>
<evidence type="ECO:0000256" key="1">
    <source>
        <dbReference type="ARBA" id="ARBA00010718"/>
    </source>
</evidence>
<dbReference type="PANTHER" id="PTHR18952:SF265">
    <property type="entry name" value="CARBONIC ANHYDRASE"/>
    <property type="match status" value="1"/>
</dbReference>
<dbReference type="EC" id="4.2.1.1" evidence="2"/>
<comment type="catalytic activity">
    <reaction evidence="6">
        <text>hydrogencarbonate + H(+) = CO2 + H2O</text>
        <dbReference type="Rhea" id="RHEA:10748"/>
        <dbReference type="ChEBI" id="CHEBI:15377"/>
        <dbReference type="ChEBI" id="CHEBI:15378"/>
        <dbReference type="ChEBI" id="CHEBI:16526"/>
        <dbReference type="ChEBI" id="CHEBI:17544"/>
        <dbReference type="EC" id="4.2.1.1"/>
    </reaction>
</comment>
<evidence type="ECO:0000256" key="8">
    <source>
        <dbReference type="SAM" id="SignalP"/>
    </source>
</evidence>
<dbReference type="EMBL" id="UGRY01000007">
    <property type="protein sequence ID" value="SUD49303.1"/>
    <property type="molecule type" value="Genomic_DNA"/>
</dbReference>
<evidence type="ECO:0000313" key="11">
    <source>
        <dbReference type="Proteomes" id="UP000255467"/>
    </source>
</evidence>
<dbReference type="RefSeq" id="WP_039813215.1">
    <property type="nucleotide sequence ID" value="NZ_UGRY01000007.1"/>
</dbReference>
<evidence type="ECO:0000256" key="2">
    <source>
        <dbReference type="ARBA" id="ARBA00012925"/>
    </source>
</evidence>
<proteinExistence type="inferred from homology"/>
<name>A0A379JMS1_9NOCA</name>
<dbReference type="PANTHER" id="PTHR18952">
    <property type="entry name" value="CARBONIC ANHYDRASE"/>
    <property type="match status" value="1"/>
</dbReference>
<feature type="region of interest" description="Disordered" evidence="7">
    <location>
        <begin position="245"/>
        <end position="266"/>
    </location>
</feature>
<dbReference type="InterPro" id="IPR041891">
    <property type="entry name" value="Alpha_CA_prokaryot-like"/>
</dbReference>
<evidence type="ECO:0000256" key="4">
    <source>
        <dbReference type="ARBA" id="ARBA00022833"/>
    </source>
</evidence>
<dbReference type="GO" id="GO:0004089">
    <property type="term" value="F:carbonate dehydratase activity"/>
    <property type="evidence" value="ECO:0007669"/>
    <property type="project" value="UniProtKB-EC"/>
</dbReference>
<organism evidence="10 11">
    <name type="scientific">Nocardia otitidiscaviarum</name>
    <dbReference type="NCBI Taxonomy" id="1823"/>
    <lineage>
        <taxon>Bacteria</taxon>
        <taxon>Bacillati</taxon>
        <taxon>Actinomycetota</taxon>
        <taxon>Actinomycetes</taxon>
        <taxon>Mycobacteriales</taxon>
        <taxon>Nocardiaceae</taxon>
        <taxon>Nocardia</taxon>
    </lineage>
</organism>
<dbReference type="SUPFAM" id="SSF51069">
    <property type="entry name" value="Carbonic anhydrase"/>
    <property type="match status" value="1"/>
</dbReference>
<sequence>MPVASRPHVPLTRRRALAALTLFALPAALGARSAADGEPARPHWDYAADGPEHWADLDHRFLACRVGHQQSPIDLPRHTPLDPADHLTFAYGPLPAVALTDNGHTLQAAVPAAGGHHIVLDGRRYALTQFHFHTPSEHTVDGVGTVMELHLVHTDARGNLAVVAVLMETGPASSAFTPLFAELPPPGGSHTTGPFDLRTLLPTDHAQFRYDGSLTTPPCTEGVAWTVLREPVRVTAREADRYRALFPHSNRPTQPRNGRPVLLAGG</sequence>
<protein>
    <recommendedName>
        <fullName evidence="2">carbonic anhydrase</fullName>
        <ecNumber evidence="2">4.2.1.1</ecNumber>
    </recommendedName>
</protein>
<keyword evidence="8" id="KW-0732">Signal</keyword>
<dbReference type="Gene3D" id="3.10.200.10">
    <property type="entry name" value="Alpha carbonic anhydrase"/>
    <property type="match status" value="1"/>
</dbReference>
<keyword evidence="5 10" id="KW-0456">Lyase</keyword>
<feature type="signal peptide" evidence="8">
    <location>
        <begin position="1"/>
        <end position="34"/>
    </location>
</feature>
<keyword evidence="11" id="KW-1185">Reference proteome</keyword>
<dbReference type="SMART" id="SM01057">
    <property type="entry name" value="Carb_anhydrase"/>
    <property type="match status" value="1"/>
</dbReference>
<feature type="domain" description="Alpha-carbonic anhydrase" evidence="9">
    <location>
        <begin position="42"/>
        <end position="266"/>
    </location>
</feature>
<evidence type="ECO:0000256" key="7">
    <source>
        <dbReference type="SAM" id="MobiDB-lite"/>
    </source>
</evidence>
<evidence type="ECO:0000259" key="9">
    <source>
        <dbReference type="PROSITE" id="PS51144"/>
    </source>
</evidence>
<dbReference type="Proteomes" id="UP000255467">
    <property type="component" value="Unassembled WGS sequence"/>
</dbReference>
<evidence type="ECO:0000256" key="5">
    <source>
        <dbReference type="ARBA" id="ARBA00023239"/>
    </source>
</evidence>
<dbReference type="Pfam" id="PF00194">
    <property type="entry name" value="Carb_anhydrase"/>
    <property type="match status" value="1"/>
</dbReference>
<reference evidence="10 11" key="1">
    <citation type="submission" date="2018-06" db="EMBL/GenBank/DDBJ databases">
        <authorList>
            <consortium name="Pathogen Informatics"/>
            <person name="Doyle S."/>
        </authorList>
    </citation>
    <scope>NUCLEOTIDE SEQUENCE [LARGE SCALE GENOMIC DNA]</scope>
    <source>
        <strain evidence="10 11">NCTC1934</strain>
    </source>
</reference>
<feature type="chain" id="PRO_5016837583" description="carbonic anhydrase" evidence="8">
    <location>
        <begin position="35"/>
        <end position="266"/>
    </location>
</feature>
<evidence type="ECO:0000313" key="10">
    <source>
        <dbReference type="EMBL" id="SUD49303.1"/>
    </source>
</evidence>